<comment type="caution">
    <text evidence="2">The sequence shown here is derived from an EMBL/GenBank/DDBJ whole genome shotgun (WGS) entry which is preliminary data.</text>
</comment>
<dbReference type="SUPFAM" id="SSF47413">
    <property type="entry name" value="lambda repressor-like DNA-binding domains"/>
    <property type="match status" value="1"/>
</dbReference>
<reference evidence="2" key="1">
    <citation type="submission" date="2020-05" db="EMBL/GenBank/DDBJ databases">
        <authorList>
            <consortium name="Genoscope - CEA"/>
            <person name="William W."/>
        </authorList>
    </citation>
    <scope>NUCLEOTIDE SEQUENCE [LARGE SCALE GENOMIC DNA]</scope>
    <source>
        <strain evidence="2">PCC 7821</strain>
    </source>
</reference>
<gene>
    <name evidence="2" type="ORF">PLAN_MP30004</name>
</gene>
<dbReference type="Gene3D" id="1.10.260.40">
    <property type="entry name" value="lambda repressor-like DNA-binding domains"/>
    <property type="match status" value="1"/>
</dbReference>
<dbReference type="RefSeq" id="WP_144018196.1">
    <property type="nucleotide sequence ID" value="NZ_CZCZ02000002.1"/>
</dbReference>
<dbReference type="CDD" id="cd00093">
    <property type="entry name" value="HTH_XRE"/>
    <property type="match status" value="1"/>
</dbReference>
<evidence type="ECO:0000313" key="2">
    <source>
        <dbReference type="EMBL" id="CAC5339728.1"/>
    </source>
</evidence>
<dbReference type="EMBL" id="CZCZ02000002">
    <property type="protein sequence ID" value="CAC5339728.1"/>
    <property type="molecule type" value="Genomic_DNA"/>
</dbReference>
<evidence type="ECO:0000259" key="1">
    <source>
        <dbReference type="PROSITE" id="PS50943"/>
    </source>
</evidence>
<feature type="domain" description="HTH cro/C1-type" evidence="1">
    <location>
        <begin position="161"/>
        <end position="196"/>
    </location>
</feature>
<dbReference type="InterPro" id="IPR044925">
    <property type="entry name" value="His-Me_finger_sf"/>
</dbReference>
<name>A0A6J7ZE78_PLARU</name>
<sequence length="201" mass="22772">MLQALPGFVQHIRYVDMSIIKHSERFVLISIANGEFEVDENGYIWRLKRRNGKRYGGTAISLCTRKRAENQTGTGHLQVRVSIDGVRHHALAHRVVWSHLNGEIPEGMVINHINGTKNDNRPINLECVSKSENVRHSFEVLDRQPLRGSSNGSAKLSENDVRRIRELKAAGLTQSEIAETYGISFQQVSRIINGSRWSHLI</sequence>
<organism evidence="2 3">
    <name type="scientific">Planktothrix rubescens CCAP 1459/22</name>
    <dbReference type="NCBI Taxonomy" id="329571"/>
    <lineage>
        <taxon>Bacteria</taxon>
        <taxon>Bacillati</taxon>
        <taxon>Cyanobacteriota</taxon>
        <taxon>Cyanophyceae</taxon>
        <taxon>Oscillatoriophycideae</taxon>
        <taxon>Oscillatoriales</taxon>
        <taxon>Microcoleaceae</taxon>
        <taxon>Planktothrix</taxon>
    </lineage>
</organism>
<dbReference type="Pfam" id="PF01381">
    <property type="entry name" value="HTH_3"/>
    <property type="match status" value="1"/>
</dbReference>
<dbReference type="Proteomes" id="UP000196521">
    <property type="component" value="Unassembled WGS sequence"/>
</dbReference>
<dbReference type="GO" id="GO:0003677">
    <property type="term" value="F:DNA binding"/>
    <property type="evidence" value="ECO:0007669"/>
    <property type="project" value="InterPro"/>
</dbReference>
<accession>A0A6J7ZE78</accession>
<protein>
    <recommendedName>
        <fullName evidence="1">HTH cro/C1-type domain-containing protein</fullName>
    </recommendedName>
</protein>
<dbReference type="SUPFAM" id="SSF54060">
    <property type="entry name" value="His-Me finger endonucleases"/>
    <property type="match status" value="1"/>
</dbReference>
<dbReference type="PROSITE" id="PS50943">
    <property type="entry name" value="HTH_CROC1"/>
    <property type="match status" value="1"/>
</dbReference>
<dbReference type="AlphaFoldDB" id="A0A6J7ZE78"/>
<dbReference type="Pfam" id="PF13392">
    <property type="entry name" value="HNH_3"/>
    <property type="match status" value="1"/>
</dbReference>
<evidence type="ECO:0000313" key="3">
    <source>
        <dbReference type="Proteomes" id="UP000196521"/>
    </source>
</evidence>
<proteinExistence type="predicted"/>
<dbReference type="InterPro" id="IPR010982">
    <property type="entry name" value="Lambda_DNA-bd_dom_sf"/>
</dbReference>
<dbReference type="InterPro" id="IPR003615">
    <property type="entry name" value="HNH_nuc"/>
</dbReference>
<dbReference type="InterPro" id="IPR001387">
    <property type="entry name" value="Cro/C1-type_HTH"/>
</dbReference>
<dbReference type="Gene3D" id="3.90.75.20">
    <property type="match status" value="1"/>
</dbReference>
<keyword evidence="3" id="KW-1185">Reference proteome</keyword>